<sequence length="140" mass="15893">MNAYFSPTQVLFYAANMVDDGSYGNSLPEDLFEPTEEETEKYWRVSPPDGKRLGAAKGRPVWIDLPPLTSEQQKENAETQRTQLRSEADGEIAWRQDAVDTGIATKEEAASLAEWKKYRILLMRVDTSTAPDIEWPLKPE</sequence>
<accession>A0A0A8VDN9</accession>
<name>A0A0A8VDN9_YERRU</name>
<gene>
    <name evidence="1" type="ORF">CSF007_10710</name>
    <name evidence="2" type="ORF">NCTC10476_00014</name>
</gene>
<dbReference type="Proteomes" id="UP000255169">
    <property type="component" value="Unassembled WGS sequence"/>
</dbReference>
<dbReference type="GeneID" id="66879813"/>
<dbReference type="PANTHER" id="PTHR34413:SF2">
    <property type="entry name" value="PROPHAGE TAIL FIBER ASSEMBLY PROTEIN HOMOLOG TFAE-RELATED"/>
    <property type="match status" value="1"/>
</dbReference>
<reference evidence="1" key="1">
    <citation type="journal article" date="2015" name="Genome Announc.">
        <title>Complete Genome Sequence of Yersinia ruckeri Strain CSF007-82, Etiologic Agent of Red Mouth Disease in Salmonid Fish.</title>
        <authorList>
            <person name="Nelson M.C."/>
            <person name="LaPatra S.E."/>
            <person name="Welch T.J."/>
            <person name="Graf J."/>
        </authorList>
    </citation>
    <scope>NUCLEOTIDE SEQUENCE</scope>
    <source>
        <strain evidence="1">CSF007-82</strain>
    </source>
</reference>
<organism evidence="1">
    <name type="scientific">Yersinia ruckeri</name>
    <dbReference type="NCBI Taxonomy" id="29486"/>
    <lineage>
        <taxon>Bacteria</taxon>
        <taxon>Pseudomonadati</taxon>
        <taxon>Pseudomonadota</taxon>
        <taxon>Gammaproteobacteria</taxon>
        <taxon>Enterobacterales</taxon>
        <taxon>Yersiniaceae</taxon>
        <taxon>Yersinia</taxon>
    </lineage>
</organism>
<protein>
    <submittedName>
        <fullName evidence="1">Phage tail fiber assembly protein</fullName>
    </submittedName>
    <submittedName>
        <fullName evidence="2">Tail fiber assembly protein p37</fullName>
    </submittedName>
</protein>
<evidence type="ECO:0000313" key="3">
    <source>
        <dbReference type="Proteomes" id="UP000255169"/>
    </source>
</evidence>
<dbReference type="RefSeq" id="WP_040155147.1">
    <property type="nucleotide sequence ID" value="NZ_CABIHT010000051.1"/>
</dbReference>
<evidence type="ECO:0000313" key="2">
    <source>
        <dbReference type="EMBL" id="SUP98212.1"/>
    </source>
</evidence>
<reference evidence="2 3" key="2">
    <citation type="submission" date="2018-06" db="EMBL/GenBank/DDBJ databases">
        <authorList>
            <consortium name="Pathogen Informatics"/>
            <person name="Doyle S."/>
        </authorList>
    </citation>
    <scope>NUCLEOTIDE SEQUENCE [LARGE SCALE GENOMIC DNA]</scope>
    <source>
        <strain evidence="2 3">NCTC10476</strain>
    </source>
</reference>
<dbReference type="EMBL" id="LN681231">
    <property type="protein sequence ID" value="CEK27892.1"/>
    <property type="molecule type" value="Genomic_DNA"/>
</dbReference>
<dbReference type="PANTHER" id="PTHR34413">
    <property type="entry name" value="PROPHAGE TAIL FIBER ASSEMBLY PROTEIN HOMOLOG TFAE-RELATED-RELATED"/>
    <property type="match status" value="1"/>
</dbReference>
<dbReference type="OrthoDB" id="8596093at2"/>
<proteinExistence type="predicted"/>
<dbReference type="Pfam" id="PF02413">
    <property type="entry name" value="Caudo_TAP"/>
    <property type="match status" value="1"/>
</dbReference>
<dbReference type="InterPro" id="IPR003458">
    <property type="entry name" value="Phage_T4_Gp38_tail_assem"/>
</dbReference>
<dbReference type="InterPro" id="IPR051220">
    <property type="entry name" value="TFA_Chaperone"/>
</dbReference>
<evidence type="ECO:0000313" key="1">
    <source>
        <dbReference type="EMBL" id="CEK27892.1"/>
    </source>
</evidence>
<dbReference type="EMBL" id="UHJG01000001">
    <property type="protein sequence ID" value="SUP98212.1"/>
    <property type="molecule type" value="Genomic_DNA"/>
</dbReference>
<dbReference type="AlphaFoldDB" id="A0A0A8VDN9"/>
<keyword evidence="3" id="KW-1185">Reference proteome</keyword>